<dbReference type="InterPro" id="IPR009009">
    <property type="entry name" value="RlpA-like_DPBB"/>
</dbReference>
<dbReference type="Proteomes" id="UP001370490">
    <property type="component" value="Unassembled WGS sequence"/>
</dbReference>
<dbReference type="SMART" id="SM00837">
    <property type="entry name" value="DPBB_1"/>
    <property type="match status" value="1"/>
</dbReference>
<protein>
    <submittedName>
        <fullName evidence="6">RlpA-like protein, double-psi beta-barrel domain</fullName>
    </submittedName>
</protein>
<evidence type="ECO:0000256" key="3">
    <source>
        <dbReference type="ARBA" id="ARBA00022729"/>
    </source>
</evidence>
<evidence type="ECO:0000256" key="1">
    <source>
        <dbReference type="ARBA" id="ARBA00004613"/>
    </source>
</evidence>
<dbReference type="PROSITE" id="PS50842">
    <property type="entry name" value="EXPANSIN_EG45"/>
    <property type="match status" value="1"/>
</dbReference>
<feature type="non-terminal residue" evidence="6">
    <location>
        <position position="1"/>
    </location>
</feature>
<gene>
    <name evidence="6" type="ORF">RJ641_025381</name>
</gene>
<evidence type="ECO:0000256" key="2">
    <source>
        <dbReference type="ARBA" id="ARBA00022525"/>
    </source>
</evidence>
<evidence type="ECO:0000259" key="5">
    <source>
        <dbReference type="PROSITE" id="PS50842"/>
    </source>
</evidence>
<keyword evidence="4" id="KW-1133">Transmembrane helix</keyword>
<dbReference type="GO" id="GO:0048046">
    <property type="term" value="C:apoplast"/>
    <property type="evidence" value="ECO:0007669"/>
    <property type="project" value="InterPro"/>
</dbReference>
<feature type="transmembrane region" description="Helical" evidence="4">
    <location>
        <begin position="16"/>
        <end position="39"/>
    </location>
</feature>
<sequence>IEEIILTFVKMAINGGIVLVLSIASFLISFVSAAPGILLHSIQVTLHRACYGNTPQGTTITSASDTLWNNGAVWCLFKLKPLILLSLSLPSPLAASACYGNTPEGTMIGSASDVLWNNGAVCGKWYRVTCTGPTNPVPHPCYDGKSVTVKVVDHCPGCQNTFDLSKEAFSTIANPVAGVIKIDYTAV</sequence>
<dbReference type="InterPro" id="IPR007112">
    <property type="entry name" value="Expansin/allergen_DPBB_dom"/>
</dbReference>
<feature type="domain" description="Expansin-like EG45" evidence="5">
    <location>
        <begin position="94"/>
        <end position="187"/>
    </location>
</feature>
<evidence type="ECO:0000313" key="6">
    <source>
        <dbReference type="EMBL" id="KAK6944279.1"/>
    </source>
</evidence>
<dbReference type="InterPro" id="IPR036908">
    <property type="entry name" value="RlpA-like_sf"/>
</dbReference>
<evidence type="ECO:0000313" key="7">
    <source>
        <dbReference type="Proteomes" id="UP001370490"/>
    </source>
</evidence>
<keyword evidence="2" id="KW-0964">Secreted</keyword>
<dbReference type="InterPro" id="IPR044206">
    <property type="entry name" value="EGC1/2"/>
</dbReference>
<dbReference type="GO" id="GO:0009627">
    <property type="term" value="P:systemic acquired resistance"/>
    <property type="evidence" value="ECO:0007669"/>
    <property type="project" value="InterPro"/>
</dbReference>
<dbReference type="PANTHER" id="PTHR47295:SF2">
    <property type="entry name" value="EG45-LIKE DOMAIN CONTAINING PROTEIN 1-RELATED"/>
    <property type="match status" value="1"/>
</dbReference>
<dbReference type="CDD" id="cd22269">
    <property type="entry name" value="DPBB_EG45-like"/>
    <property type="match status" value="1"/>
</dbReference>
<dbReference type="Pfam" id="PF03330">
    <property type="entry name" value="DPBB_1"/>
    <property type="match status" value="1"/>
</dbReference>
<dbReference type="FunFam" id="2.40.40.10:FF:000005">
    <property type="entry name" value="Barwin-related endoglucanase"/>
    <property type="match status" value="1"/>
</dbReference>
<dbReference type="AlphaFoldDB" id="A0AAN8ZK07"/>
<proteinExistence type="predicted"/>
<dbReference type="Gene3D" id="2.40.40.10">
    <property type="entry name" value="RlpA-like domain"/>
    <property type="match status" value="1"/>
</dbReference>
<dbReference type="EMBL" id="JBAMMX010000003">
    <property type="protein sequence ID" value="KAK6944279.1"/>
    <property type="molecule type" value="Genomic_DNA"/>
</dbReference>
<evidence type="ECO:0000256" key="4">
    <source>
        <dbReference type="SAM" id="Phobius"/>
    </source>
</evidence>
<reference evidence="6 7" key="1">
    <citation type="submission" date="2023-12" db="EMBL/GenBank/DDBJ databases">
        <title>A high-quality genome assembly for Dillenia turbinata (Dilleniales).</title>
        <authorList>
            <person name="Chanderbali A."/>
        </authorList>
    </citation>
    <scope>NUCLEOTIDE SEQUENCE [LARGE SCALE GENOMIC DNA]</scope>
    <source>
        <strain evidence="6">LSX21</strain>
        <tissue evidence="6">Leaf</tissue>
    </source>
</reference>
<keyword evidence="4" id="KW-0812">Transmembrane</keyword>
<organism evidence="6 7">
    <name type="scientific">Dillenia turbinata</name>
    <dbReference type="NCBI Taxonomy" id="194707"/>
    <lineage>
        <taxon>Eukaryota</taxon>
        <taxon>Viridiplantae</taxon>
        <taxon>Streptophyta</taxon>
        <taxon>Embryophyta</taxon>
        <taxon>Tracheophyta</taxon>
        <taxon>Spermatophyta</taxon>
        <taxon>Magnoliopsida</taxon>
        <taxon>eudicotyledons</taxon>
        <taxon>Gunneridae</taxon>
        <taxon>Pentapetalae</taxon>
        <taxon>Dilleniales</taxon>
        <taxon>Dilleniaceae</taxon>
        <taxon>Dillenia</taxon>
    </lineage>
</organism>
<name>A0AAN8ZK07_9MAGN</name>
<dbReference type="PANTHER" id="PTHR47295">
    <property type="entry name" value="EG45-LIKE DOMAIN CONTAINING PROTEIN 1-RELATED"/>
    <property type="match status" value="1"/>
</dbReference>
<comment type="caution">
    <text evidence="6">The sequence shown here is derived from an EMBL/GenBank/DDBJ whole genome shotgun (WGS) entry which is preliminary data.</text>
</comment>
<comment type="subcellular location">
    <subcellularLocation>
        <location evidence="1">Secreted</location>
    </subcellularLocation>
</comment>
<keyword evidence="3" id="KW-0732">Signal</keyword>
<keyword evidence="7" id="KW-1185">Reference proteome</keyword>
<keyword evidence="4" id="KW-0472">Membrane</keyword>
<dbReference type="SUPFAM" id="SSF50685">
    <property type="entry name" value="Barwin-like endoglucanases"/>
    <property type="match status" value="1"/>
</dbReference>
<accession>A0AAN8ZK07</accession>